<keyword evidence="2" id="KW-0812">Transmembrane</keyword>
<keyword evidence="2" id="KW-1133">Transmembrane helix</keyword>
<name>A0A8H6TGJ9_MYCCL</name>
<feature type="compositionally biased region" description="Polar residues" evidence="1">
    <location>
        <begin position="15"/>
        <end position="27"/>
    </location>
</feature>
<comment type="caution">
    <text evidence="3">The sequence shown here is derived from an EMBL/GenBank/DDBJ whole genome shotgun (WGS) entry which is preliminary data.</text>
</comment>
<evidence type="ECO:0008006" key="5">
    <source>
        <dbReference type="Google" id="ProtNLM"/>
    </source>
</evidence>
<protein>
    <recommendedName>
        <fullName evidence="5">Integral membrane protein</fullName>
    </recommendedName>
</protein>
<feature type="region of interest" description="Disordered" evidence="1">
    <location>
        <begin position="1"/>
        <end position="27"/>
    </location>
</feature>
<sequence>MSTTTTTPPEEKTQQADPESQQTHANNSAAGRWHLDLHPDVKQHSPHGAFSFLHPTHAVLALSSEKNLAWTSRDHRKHRHVAANPQTGQPRHVDGTLRKLWNLRRIEYWNISWWVAMLFTVGSIVWVINGFFSFLPFVQPSALNSKAAIGWSAWVGATIFEFGALAGLLEAWNREDAADFGWNVHSLLHGGKEDSNGNDQAPKRKWIWFSGDRKYFHELGFLAAFIQYLAATIFWISGFTGLPEIQNAISSNVGVLDGIFWTPQVVGGTGFIIASALMMIETQRKWYVPAPLSLGWHVGCKCSVWNFVGGVGFTLCGAFGYAMTAHGMAYQSSCSTFWGGWAFLIGSVIQWYEAVNPVTDATT</sequence>
<feature type="transmembrane region" description="Helical" evidence="2">
    <location>
        <begin position="259"/>
        <end position="280"/>
    </location>
</feature>
<dbReference type="OrthoDB" id="2603at2759"/>
<organism evidence="3 4">
    <name type="scientific">Mycena chlorophos</name>
    <name type="common">Agaric fungus</name>
    <name type="synonym">Agaricus chlorophos</name>
    <dbReference type="NCBI Taxonomy" id="658473"/>
    <lineage>
        <taxon>Eukaryota</taxon>
        <taxon>Fungi</taxon>
        <taxon>Dikarya</taxon>
        <taxon>Basidiomycota</taxon>
        <taxon>Agaricomycotina</taxon>
        <taxon>Agaricomycetes</taxon>
        <taxon>Agaricomycetidae</taxon>
        <taxon>Agaricales</taxon>
        <taxon>Marasmiineae</taxon>
        <taxon>Mycenaceae</taxon>
        <taxon>Mycena</taxon>
    </lineage>
</organism>
<evidence type="ECO:0000256" key="1">
    <source>
        <dbReference type="SAM" id="MobiDB-lite"/>
    </source>
</evidence>
<reference evidence="3" key="1">
    <citation type="submission" date="2020-05" db="EMBL/GenBank/DDBJ databases">
        <title>Mycena genomes resolve the evolution of fungal bioluminescence.</title>
        <authorList>
            <person name="Tsai I.J."/>
        </authorList>
    </citation>
    <scope>NUCLEOTIDE SEQUENCE</scope>
    <source>
        <strain evidence="3">110903Hualien_Pintung</strain>
    </source>
</reference>
<accession>A0A8H6TGJ9</accession>
<feature type="transmembrane region" description="Helical" evidence="2">
    <location>
        <begin position="148"/>
        <end position="169"/>
    </location>
</feature>
<keyword evidence="2" id="KW-0472">Membrane</keyword>
<evidence type="ECO:0000256" key="2">
    <source>
        <dbReference type="SAM" id="Phobius"/>
    </source>
</evidence>
<dbReference type="AlphaFoldDB" id="A0A8H6TGJ9"/>
<proteinExistence type="predicted"/>
<feature type="transmembrane region" description="Helical" evidence="2">
    <location>
        <begin position="108"/>
        <end position="128"/>
    </location>
</feature>
<dbReference type="Proteomes" id="UP000613580">
    <property type="component" value="Unassembled WGS sequence"/>
</dbReference>
<keyword evidence="4" id="KW-1185">Reference proteome</keyword>
<evidence type="ECO:0000313" key="3">
    <source>
        <dbReference type="EMBL" id="KAF7318298.1"/>
    </source>
</evidence>
<gene>
    <name evidence="3" type="ORF">HMN09_00338500</name>
</gene>
<dbReference type="EMBL" id="JACAZE010000004">
    <property type="protein sequence ID" value="KAF7318298.1"/>
    <property type="molecule type" value="Genomic_DNA"/>
</dbReference>
<evidence type="ECO:0000313" key="4">
    <source>
        <dbReference type="Proteomes" id="UP000613580"/>
    </source>
</evidence>
<feature type="transmembrane region" description="Helical" evidence="2">
    <location>
        <begin position="219"/>
        <end position="239"/>
    </location>
</feature>